<keyword evidence="2" id="KW-0378">Hydrolase</keyword>
<reference evidence="2" key="2">
    <citation type="journal article" date="2014" name="Science">
        <title>Marine tubeworm metamorphosis induced by arrays of bacterial phage tail-like structures.</title>
        <authorList>
            <person name="Shikuma N.J."/>
            <person name="Pilhofer M."/>
            <person name="Weiss G.L."/>
            <person name="Hadfield M.G."/>
            <person name="Jensen G.J."/>
            <person name="Newman D.K."/>
        </authorList>
    </citation>
    <scope>NUCLEOTIDE SEQUENCE</scope>
    <source>
        <strain evidence="2">HI1</strain>
    </source>
</reference>
<evidence type="ECO:0000313" key="4">
    <source>
        <dbReference type="Proteomes" id="UP000031327"/>
    </source>
</evidence>
<dbReference type="OrthoDB" id="9792074at2"/>
<dbReference type="PANTHER" id="PTHR34385">
    <property type="entry name" value="D-ALANYL-D-ALANINE CARBOXYPEPTIDASE"/>
    <property type="match status" value="1"/>
</dbReference>
<feature type="domain" description="D-alanyl-D-alanine carboxypeptidase-like core" evidence="1">
    <location>
        <begin position="23"/>
        <end position="176"/>
    </location>
</feature>
<dbReference type="AlphaFoldDB" id="A0A023Q0V3"/>
<dbReference type="InterPro" id="IPR052179">
    <property type="entry name" value="DD-CPase-like"/>
</dbReference>
<organism evidence="2">
    <name type="scientific">Pseudoalteromonas luteoviolacea</name>
    <dbReference type="NCBI Taxonomy" id="43657"/>
    <lineage>
        <taxon>Bacteria</taxon>
        <taxon>Pseudomonadati</taxon>
        <taxon>Pseudomonadota</taxon>
        <taxon>Gammaproteobacteria</taxon>
        <taxon>Alteromonadales</taxon>
        <taxon>Pseudoalteromonadaceae</taxon>
        <taxon>Pseudoalteromonas</taxon>
    </lineage>
</organism>
<reference evidence="2" key="1">
    <citation type="journal article" date="2012" name="Sci. Rep.">
        <title>Recruitment in the sea: bacterial genes required for inducing larval settlement in a polychaete worm.</title>
        <authorList>
            <person name="Huang Y."/>
            <person name="Callahan S."/>
            <person name="Hadfield M.G."/>
        </authorList>
    </citation>
    <scope>NUCLEOTIDE SEQUENCE</scope>
    <source>
        <strain evidence="2">HI1</strain>
    </source>
</reference>
<accession>A0A023Q0V3</accession>
<dbReference type="GO" id="GO:0006508">
    <property type="term" value="P:proteolysis"/>
    <property type="evidence" value="ECO:0007669"/>
    <property type="project" value="InterPro"/>
</dbReference>
<dbReference type="PANTHER" id="PTHR34385:SF1">
    <property type="entry name" value="PEPTIDOGLYCAN L-ALANYL-D-GLUTAMATE ENDOPEPTIDASE CWLK"/>
    <property type="match status" value="1"/>
</dbReference>
<keyword evidence="2" id="KW-0645">Protease</keyword>
<proteinExistence type="predicted"/>
<evidence type="ECO:0000313" key="2">
    <source>
        <dbReference type="EMBL" id="AHX39762.1"/>
    </source>
</evidence>
<dbReference type="CDD" id="cd14847">
    <property type="entry name" value="DD-carboxypeptidase_like"/>
    <property type="match status" value="1"/>
</dbReference>
<dbReference type="Proteomes" id="UP000031327">
    <property type="component" value="Unassembled WGS sequence"/>
</dbReference>
<keyword evidence="2" id="KW-0121">Carboxypeptidase</keyword>
<dbReference type="InterPro" id="IPR003709">
    <property type="entry name" value="VanY-like_core_dom"/>
</dbReference>
<dbReference type="Pfam" id="PF02557">
    <property type="entry name" value="VanY"/>
    <property type="match status" value="1"/>
</dbReference>
<dbReference type="EMBL" id="JWIC01000006">
    <property type="protein sequence ID" value="KID56710.1"/>
    <property type="molecule type" value="Genomic_DNA"/>
</dbReference>
<dbReference type="GO" id="GO:0004180">
    <property type="term" value="F:carboxypeptidase activity"/>
    <property type="evidence" value="ECO:0007669"/>
    <property type="project" value="UniProtKB-KW"/>
</dbReference>
<evidence type="ECO:0000313" key="3">
    <source>
        <dbReference type="EMBL" id="KID56710.1"/>
    </source>
</evidence>
<gene>
    <name evidence="3" type="ORF">JF50_12410</name>
</gene>
<dbReference type="SUPFAM" id="SSF55166">
    <property type="entry name" value="Hedgehog/DD-peptidase"/>
    <property type="match status" value="1"/>
</dbReference>
<dbReference type="Gene3D" id="3.30.1380.10">
    <property type="match status" value="1"/>
</dbReference>
<evidence type="ECO:0000259" key="1">
    <source>
        <dbReference type="Pfam" id="PF02557"/>
    </source>
</evidence>
<name>A0A023Q0V3_9GAMM</name>
<sequence length="224" mass="25154">MTCVIQQALGLDTTHLVEYQSNLVHAQIVDDLDALSSAARSAGFEFAIASAHRDFHRQAHIWNAKFSGQRPIFDHNNQAVNIDTLSDEAIVDAIMLFSALPATSRHHFGSDLDVYASNFLNPDQSLQLEPWEYQSGGPFYEFSCWLESSLSEFGFFKPYDKYRGGVAAEPWHISHIKTANMMTKYVTPNTIHDAIAKQDILGKEAILADLPRLYSQYVTNIAKN</sequence>
<dbReference type="EMBL" id="KF724687">
    <property type="protein sequence ID" value="AHX39762.1"/>
    <property type="molecule type" value="Genomic_DNA"/>
</dbReference>
<dbReference type="RefSeq" id="WP_039609778.1">
    <property type="nucleotide sequence ID" value="NZ_JWIC01000006.1"/>
</dbReference>
<protein>
    <submittedName>
        <fullName evidence="2">D,D-carboxypeptidase family protein</fullName>
    </submittedName>
    <submittedName>
        <fullName evidence="3">Peptidase M15</fullName>
    </submittedName>
</protein>
<dbReference type="InterPro" id="IPR009045">
    <property type="entry name" value="Zn_M74/Hedgehog-like"/>
</dbReference>
<reference evidence="3 4" key="3">
    <citation type="submission" date="2014-12" db="EMBL/GenBank/DDBJ databases">
        <title>Draft Genome Sequence of Pseudoalteromonas luteoviolacea HI1.</title>
        <authorList>
            <person name="Asahina A.Y."/>
            <person name="Hadfield M.G."/>
        </authorList>
    </citation>
    <scope>NUCLEOTIDE SEQUENCE [LARGE SCALE GENOMIC DNA]</scope>
    <source>
        <strain evidence="3 4">HI1</strain>
    </source>
</reference>